<dbReference type="PROSITE" id="PS00409">
    <property type="entry name" value="PROKAR_NTER_METHYL"/>
    <property type="match status" value="1"/>
</dbReference>
<evidence type="ECO:0000256" key="1">
    <source>
        <dbReference type="SAM" id="Phobius"/>
    </source>
</evidence>
<reference evidence="2 3" key="1">
    <citation type="submission" date="2016-03" db="EMBL/GenBank/DDBJ databases">
        <title>Genome sequencing of Psychrobacter alimentarius PAMC 27889.</title>
        <authorList>
            <person name="Lee J."/>
            <person name="Kim O.-S."/>
        </authorList>
    </citation>
    <scope>NUCLEOTIDE SEQUENCE [LARGE SCALE GENOMIC DNA]</scope>
    <source>
        <strain evidence="2 3">PAMC 27889</strain>
    </source>
</reference>
<dbReference type="InterPro" id="IPR012902">
    <property type="entry name" value="N_methyl_site"/>
</dbReference>
<keyword evidence="1" id="KW-0812">Transmembrane</keyword>
<dbReference type="InterPro" id="IPR045584">
    <property type="entry name" value="Pilin-like"/>
</dbReference>
<evidence type="ECO:0000313" key="2">
    <source>
        <dbReference type="EMBL" id="AMT96060.1"/>
    </source>
</evidence>
<feature type="transmembrane region" description="Helical" evidence="1">
    <location>
        <begin position="43"/>
        <end position="61"/>
    </location>
</feature>
<dbReference type="Proteomes" id="UP000076104">
    <property type="component" value="Chromosome"/>
</dbReference>
<gene>
    <name evidence="2" type="ORF">A3K91_0429</name>
</gene>
<organism evidence="2 3">
    <name type="scientific">Psychrobacter alimentarius</name>
    <dbReference type="NCBI Taxonomy" id="261164"/>
    <lineage>
        <taxon>Bacteria</taxon>
        <taxon>Pseudomonadati</taxon>
        <taxon>Pseudomonadota</taxon>
        <taxon>Gammaproteobacteria</taxon>
        <taxon>Moraxellales</taxon>
        <taxon>Moraxellaceae</taxon>
        <taxon>Psychrobacter</taxon>
    </lineage>
</organism>
<protein>
    <submittedName>
        <fullName evidence="2">Type IV fimbrial biogenesis protein FimT</fullName>
    </submittedName>
</protein>
<keyword evidence="3" id="KW-1185">Reference proteome</keyword>
<dbReference type="SUPFAM" id="SSF54523">
    <property type="entry name" value="Pili subunits"/>
    <property type="match status" value="1"/>
</dbReference>
<proteinExistence type="predicted"/>
<sequence>MIYFVLSRKNPVFTKTTRHKTEVIVSKNIANHIAKQGFTLVELMITVAILAILVTVAAPAVQTKLASMEAKRIQSQVKRSLALAKAESYIRKEDVLVCLSTEEGHCQRDGGTMLLVFIDKSNSKNYDAQVDVLINQQSLNLKYSTLSLRVGNRRHYTKFWGDSGTPRGHFGHIKYCPTVAYNKAMYLISFNQSGIVKQKLNENHPTHCDDT</sequence>
<name>A0ABM5ZVK6_9GAMM</name>
<accession>A0ABM5ZVK6</accession>
<dbReference type="Gene3D" id="3.30.700.10">
    <property type="entry name" value="Glycoprotein, Type 4 Pilin"/>
    <property type="match status" value="1"/>
</dbReference>
<evidence type="ECO:0000313" key="3">
    <source>
        <dbReference type="Proteomes" id="UP000076104"/>
    </source>
</evidence>
<dbReference type="Pfam" id="PF07963">
    <property type="entry name" value="N_methyl"/>
    <property type="match status" value="1"/>
</dbReference>
<dbReference type="EMBL" id="CP014945">
    <property type="protein sequence ID" value="AMT96060.1"/>
    <property type="molecule type" value="Genomic_DNA"/>
</dbReference>
<keyword evidence="1" id="KW-1133">Transmembrane helix</keyword>
<keyword evidence="1" id="KW-0472">Membrane</keyword>
<dbReference type="NCBIfam" id="TIGR02532">
    <property type="entry name" value="IV_pilin_GFxxxE"/>
    <property type="match status" value="1"/>
</dbReference>